<dbReference type="GO" id="GO:0003677">
    <property type="term" value="F:DNA binding"/>
    <property type="evidence" value="ECO:0007669"/>
    <property type="project" value="InterPro"/>
</dbReference>
<sequence>MSRKTSILDKEIADLLKKVREESGLSQAAVAERIGLSLKSGKGYISHLEKGWIKNPPIGTILLFLRACGASWVEFFKELDAIDFKMRHEKMIVQVQPAPTKRKIESALGGSIKKKSPSPLYSPIQGEEGKKK</sequence>
<dbReference type="AlphaFoldDB" id="A0A7C6EC15"/>
<dbReference type="EMBL" id="DTLI01000153">
    <property type="protein sequence ID" value="HHS52476.1"/>
    <property type="molecule type" value="Genomic_DNA"/>
</dbReference>
<dbReference type="InterPro" id="IPR001387">
    <property type="entry name" value="Cro/C1-type_HTH"/>
</dbReference>
<dbReference type="Pfam" id="PF01381">
    <property type="entry name" value="HTH_3"/>
    <property type="match status" value="1"/>
</dbReference>
<dbReference type="PROSITE" id="PS50943">
    <property type="entry name" value="HTH_CROC1"/>
    <property type="match status" value="1"/>
</dbReference>
<accession>A0A7C6EC15</accession>
<dbReference type="InterPro" id="IPR010982">
    <property type="entry name" value="Lambda_DNA-bd_dom_sf"/>
</dbReference>
<comment type="caution">
    <text evidence="3">The sequence shown here is derived from an EMBL/GenBank/DDBJ whole genome shotgun (WGS) entry which is preliminary data.</text>
</comment>
<evidence type="ECO:0000256" key="1">
    <source>
        <dbReference type="SAM" id="MobiDB-lite"/>
    </source>
</evidence>
<dbReference type="Gene3D" id="1.10.260.40">
    <property type="entry name" value="lambda repressor-like DNA-binding domains"/>
    <property type="match status" value="1"/>
</dbReference>
<protein>
    <submittedName>
        <fullName evidence="3">XRE family transcriptional regulator</fullName>
    </submittedName>
</protein>
<feature type="domain" description="HTH cro/C1-type" evidence="2">
    <location>
        <begin position="16"/>
        <end position="75"/>
    </location>
</feature>
<gene>
    <name evidence="3" type="ORF">ENW73_06385</name>
</gene>
<feature type="region of interest" description="Disordered" evidence="1">
    <location>
        <begin position="107"/>
        <end position="132"/>
    </location>
</feature>
<dbReference type="CDD" id="cd00093">
    <property type="entry name" value="HTH_XRE"/>
    <property type="match status" value="1"/>
</dbReference>
<organism evidence="3">
    <name type="scientific">candidate division WOR-3 bacterium</name>
    <dbReference type="NCBI Taxonomy" id="2052148"/>
    <lineage>
        <taxon>Bacteria</taxon>
        <taxon>Bacteria division WOR-3</taxon>
    </lineage>
</organism>
<evidence type="ECO:0000313" key="3">
    <source>
        <dbReference type="EMBL" id="HHS52476.1"/>
    </source>
</evidence>
<dbReference type="SMART" id="SM00530">
    <property type="entry name" value="HTH_XRE"/>
    <property type="match status" value="1"/>
</dbReference>
<name>A0A7C6EC15_UNCW3</name>
<evidence type="ECO:0000259" key="2">
    <source>
        <dbReference type="PROSITE" id="PS50943"/>
    </source>
</evidence>
<proteinExistence type="predicted"/>
<reference evidence="3" key="1">
    <citation type="journal article" date="2020" name="mSystems">
        <title>Genome- and Community-Level Interaction Insights into Carbon Utilization and Element Cycling Functions of Hydrothermarchaeota in Hydrothermal Sediment.</title>
        <authorList>
            <person name="Zhou Z."/>
            <person name="Liu Y."/>
            <person name="Xu W."/>
            <person name="Pan J."/>
            <person name="Luo Z.H."/>
            <person name="Li M."/>
        </authorList>
    </citation>
    <scope>NUCLEOTIDE SEQUENCE [LARGE SCALE GENOMIC DNA]</scope>
    <source>
        <strain evidence="3">SpSt-876</strain>
    </source>
</reference>
<dbReference type="SUPFAM" id="SSF47413">
    <property type="entry name" value="lambda repressor-like DNA-binding domains"/>
    <property type="match status" value="1"/>
</dbReference>